<dbReference type="InterPro" id="IPR051531">
    <property type="entry name" value="N-acetyltransferase"/>
</dbReference>
<dbReference type="PANTHER" id="PTHR43792:SF9">
    <property type="entry name" value="RIBOSOMAL-PROTEIN-ALANINE ACETYLTRANSFERASE"/>
    <property type="match status" value="1"/>
</dbReference>
<comment type="caution">
    <text evidence="2">The sequence shown here is derived from an EMBL/GenBank/DDBJ whole genome shotgun (WGS) entry which is preliminary data.</text>
</comment>
<accession>A0ABQ1Q5B5</accession>
<dbReference type="SUPFAM" id="SSF55729">
    <property type="entry name" value="Acyl-CoA N-acyltransferases (Nat)"/>
    <property type="match status" value="1"/>
</dbReference>
<dbReference type="InterPro" id="IPR016181">
    <property type="entry name" value="Acyl_CoA_acyltransferase"/>
</dbReference>
<organism evidence="2 3">
    <name type="scientific">Pontibacillus salipaludis</name>
    <dbReference type="NCBI Taxonomy" id="1697394"/>
    <lineage>
        <taxon>Bacteria</taxon>
        <taxon>Bacillati</taxon>
        <taxon>Bacillota</taxon>
        <taxon>Bacilli</taxon>
        <taxon>Bacillales</taxon>
        <taxon>Bacillaceae</taxon>
        <taxon>Pontibacillus</taxon>
    </lineage>
</organism>
<dbReference type="Proteomes" id="UP000642571">
    <property type="component" value="Unassembled WGS sequence"/>
</dbReference>
<dbReference type="EMBL" id="BMIN01000007">
    <property type="protein sequence ID" value="GGD12640.1"/>
    <property type="molecule type" value="Genomic_DNA"/>
</dbReference>
<dbReference type="Gene3D" id="3.40.630.30">
    <property type="match status" value="1"/>
</dbReference>
<feature type="domain" description="N-acetyltransferase" evidence="1">
    <location>
        <begin position="36"/>
        <end position="192"/>
    </location>
</feature>
<dbReference type="CDD" id="cd04301">
    <property type="entry name" value="NAT_SF"/>
    <property type="match status" value="1"/>
</dbReference>
<evidence type="ECO:0000259" key="1">
    <source>
        <dbReference type="PROSITE" id="PS51186"/>
    </source>
</evidence>
<keyword evidence="3" id="KW-1185">Reference proteome</keyword>
<evidence type="ECO:0000313" key="3">
    <source>
        <dbReference type="Proteomes" id="UP000642571"/>
    </source>
</evidence>
<dbReference type="InterPro" id="IPR000182">
    <property type="entry name" value="GNAT_dom"/>
</dbReference>
<name>A0ABQ1Q5B5_9BACI</name>
<sequence>MEVCNHRMLNKIVVGGGFVEIEDIYGNLPKLETKRLLLRKITLEDVDDMYHYVSNEEVTKYVTWEAHKSISDTKEFIEYALTQYENKDLSPWGIEYKESGKFIGTIDFVYWEVNHNVAEIGYALSKDYWGKGISTEAVKEVIMFGFTCMDLVRIQARCLKENRGSERVMEKAGMSFEGILRKSMLVKGKYQDLKMYSILKEEFNSKER</sequence>
<evidence type="ECO:0000313" key="2">
    <source>
        <dbReference type="EMBL" id="GGD12640.1"/>
    </source>
</evidence>
<gene>
    <name evidence="2" type="ORF">GCM10011389_20260</name>
</gene>
<dbReference type="Pfam" id="PF13302">
    <property type="entry name" value="Acetyltransf_3"/>
    <property type="match status" value="1"/>
</dbReference>
<reference evidence="3" key="1">
    <citation type="journal article" date="2019" name="Int. J. Syst. Evol. Microbiol.">
        <title>The Global Catalogue of Microorganisms (GCM) 10K type strain sequencing project: providing services to taxonomists for standard genome sequencing and annotation.</title>
        <authorList>
            <consortium name="The Broad Institute Genomics Platform"/>
            <consortium name="The Broad Institute Genome Sequencing Center for Infectious Disease"/>
            <person name="Wu L."/>
            <person name="Ma J."/>
        </authorList>
    </citation>
    <scope>NUCLEOTIDE SEQUENCE [LARGE SCALE GENOMIC DNA]</scope>
    <source>
        <strain evidence="3">CGMCC 1.15353</strain>
    </source>
</reference>
<proteinExistence type="predicted"/>
<dbReference type="PROSITE" id="PS51186">
    <property type="entry name" value="GNAT"/>
    <property type="match status" value="1"/>
</dbReference>
<dbReference type="PANTHER" id="PTHR43792">
    <property type="entry name" value="GNAT FAMILY, PUTATIVE (AFU_ORTHOLOGUE AFUA_3G00765)-RELATED-RELATED"/>
    <property type="match status" value="1"/>
</dbReference>
<protein>
    <submittedName>
        <fullName evidence="2">N-acetyltransferase</fullName>
    </submittedName>
</protein>